<comment type="caution">
    <text evidence="2">The sequence shown here is derived from an EMBL/GenBank/DDBJ whole genome shotgun (WGS) entry which is preliminary data.</text>
</comment>
<name>A0A9D3X3D9_9SAUR</name>
<dbReference type="Proteomes" id="UP000827986">
    <property type="component" value="Unassembled WGS sequence"/>
</dbReference>
<evidence type="ECO:0000313" key="2">
    <source>
        <dbReference type="EMBL" id="KAH1172596.1"/>
    </source>
</evidence>
<organism evidence="2 3">
    <name type="scientific">Mauremys mutica</name>
    <name type="common">yellowpond turtle</name>
    <dbReference type="NCBI Taxonomy" id="74926"/>
    <lineage>
        <taxon>Eukaryota</taxon>
        <taxon>Metazoa</taxon>
        <taxon>Chordata</taxon>
        <taxon>Craniata</taxon>
        <taxon>Vertebrata</taxon>
        <taxon>Euteleostomi</taxon>
        <taxon>Archelosauria</taxon>
        <taxon>Testudinata</taxon>
        <taxon>Testudines</taxon>
        <taxon>Cryptodira</taxon>
        <taxon>Durocryptodira</taxon>
        <taxon>Testudinoidea</taxon>
        <taxon>Geoemydidae</taxon>
        <taxon>Geoemydinae</taxon>
        <taxon>Mauremys</taxon>
    </lineage>
</organism>
<dbReference type="AlphaFoldDB" id="A0A9D3X3D9"/>
<keyword evidence="3" id="KW-1185">Reference proteome</keyword>
<accession>A0A9D3X3D9</accession>
<evidence type="ECO:0000313" key="3">
    <source>
        <dbReference type="Proteomes" id="UP000827986"/>
    </source>
</evidence>
<protein>
    <submittedName>
        <fullName evidence="2">Uncharacterized protein</fullName>
    </submittedName>
</protein>
<feature type="region of interest" description="Disordered" evidence="1">
    <location>
        <begin position="1"/>
        <end position="117"/>
    </location>
</feature>
<gene>
    <name evidence="2" type="ORF">KIL84_016435</name>
</gene>
<feature type="compositionally biased region" description="Basic and acidic residues" evidence="1">
    <location>
        <begin position="89"/>
        <end position="106"/>
    </location>
</feature>
<reference evidence="2" key="1">
    <citation type="submission" date="2021-09" db="EMBL/GenBank/DDBJ databases">
        <title>The genome of Mauremys mutica provides insights into the evolution of semi-aquatic lifestyle.</title>
        <authorList>
            <person name="Gong S."/>
            <person name="Gao Y."/>
        </authorList>
    </citation>
    <scope>NUCLEOTIDE SEQUENCE</scope>
    <source>
        <strain evidence="2">MM-2020</strain>
        <tissue evidence="2">Muscle</tissue>
    </source>
</reference>
<evidence type="ECO:0000256" key="1">
    <source>
        <dbReference type="SAM" id="MobiDB-lite"/>
    </source>
</evidence>
<proteinExistence type="predicted"/>
<dbReference type="EMBL" id="JAHDVG010000482">
    <property type="protein sequence ID" value="KAH1172596.1"/>
    <property type="molecule type" value="Genomic_DNA"/>
</dbReference>
<sequence>MLPGEGGRAGIREPTQRAKPGGFKTSHCIAPRRSDRPGQAAQRPRVGKGGSQEKSSALGAAGRRGEAARSSRLPSSWERGARRGVSQSRRKEAEGEKLREQRRQKEGGGTSHTPSSH</sequence>